<proteinExistence type="predicted"/>
<dbReference type="Gene3D" id="3.80.10.10">
    <property type="entry name" value="Ribonuclease Inhibitor"/>
    <property type="match status" value="1"/>
</dbReference>
<sequence>MDNSKRKLAFAKSSEENAKKSRSKMVKCIMAKLVFFLYFNEDQWINSFENVCNDIFYEICDYLEGLDICRAFLNLNSRFQQLLKHSSIRLKINIYNSTQKDEFFKYSKVIKRQIHSISLQILRYSLDQFFSIDRSFHNLQSISIGDIESDQLISLLIHLRHLPCLYSLNIKTTDLIDDLNEIYQLIFSLPKLKSSKLDLYRDELSISIPISNNSSRSPIEFLYVVHYCTFDELSVIISCTPFLRHLKLSQTNKNDRDLTNLVPMNLNHLSICISDLNFAEFELFVRKIHSTNLKILHINFAQRDIRFLRADCWQKLLSQQFPQLENFSLCYRELGFRGEHPAYGGELNSFVSLFWIQLNLIFDIEIRENANFYFIRSLKKRWYQHSLEHSKSTQLTVKYVYSYEPAHLLLQQIKRVLNFTQIYHLNIEQKISTMRLMEILHLLPDLITLKINSLSLYQTSFRVFERELDRTLVLEHTNNIKCVYLEKTFTTKDISFLISFCPQMKYLNVECLQNMNIQLFLRKILKQMNEKHHEYLRSLCIYTKKADEQMVKELNEMISQETLLADYTIRRELYNIHLKWK</sequence>
<dbReference type="InterPro" id="IPR032675">
    <property type="entry name" value="LRR_dom_sf"/>
</dbReference>
<protein>
    <recommendedName>
        <fullName evidence="3">F-box domain-containing protein</fullName>
    </recommendedName>
</protein>
<dbReference type="Proteomes" id="UP000663828">
    <property type="component" value="Unassembled WGS sequence"/>
</dbReference>
<organism evidence="1 2">
    <name type="scientific">Adineta ricciae</name>
    <name type="common">Rotifer</name>
    <dbReference type="NCBI Taxonomy" id="249248"/>
    <lineage>
        <taxon>Eukaryota</taxon>
        <taxon>Metazoa</taxon>
        <taxon>Spiralia</taxon>
        <taxon>Gnathifera</taxon>
        <taxon>Rotifera</taxon>
        <taxon>Eurotatoria</taxon>
        <taxon>Bdelloidea</taxon>
        <taxon>Adinetida</taxon>
        <taxon>Adinetidae</taxon>
        <taxon>Adineta</taxon>
    </lineage>
</organism>
<gene>
    <name evidence="1" type="ORF">XAT740_LOCUS23762</name>
</gene>
<dbReference type="EMBL" id="CAJNOR010001809">
    <property type="protein sequence ID" value="CAF1202607.1"/>
    <property type="molecule type" value="Genomic_DNA"/>
</dbReference>
<keyword evidence="2" id="KW-1185">Reference proteome</keyword>
<name>A0A814WK41_ADIRI</name>
<accession>A0A814WK41</accession>
<evidence type="ECO:0008006" key="3">
    <source>
        <dbReference type="Google" id="ProtNLM"/>
    </source>
</evidence>
<evidence type="ECO:0000313" key="1">
    <source>
        <dbReference type="EMBL" id="CAF1202607.1"/>
    </source>
</evidence>
<evidence type="ECO:0000313" key="2">
    <source>
        <dbReference type="Proteomes" id="UP000663828"/>
    </source>
</evidence>
<comment type="caution">
    <text evidence="1">The sequence shown here is derived from an EMBL/GenBank/DDBJ whole genome shotgun (WGS) entry which is preliminary data.</text>
</comment>
<reference evidence="1" key="1">
    <citation type="submission" date="2021-02" db="EMBL/GenBank/DDBJ databases">
        <authorList>
            <person name="Nowell W R."/>
        </authorList>
    </citation>
    <scope>NUCLEOTIDE SEQUENCE</scope>
</reference>
<dbReference type="AlphaFoldDB" id="A0A814WK41"/>